<dbReference type="InterPro" id="IPR016286">
    <property type="entry name" value="FUC_metazoa-typ"/>
</dbReference>
<evidence type="ECO:0000256" key="6">
    <source>
        <dbReference type="ARBA" id="ARBA00023295"/>
    </source>
</evidence>
<dbReference type="SUPFAM" id="SSF51445">
    <property type="entry name" value="(Trans)glycosidases"/>
    <property type="match status" value="1"/>
</dbReference>
<name>A0A1H3KNP7_9MICO</name>
<reference evidence="9 10" key="1">
    <citation type="submission" date="2016-10" db="EMBL/GenBank/DDBJ databases">
        <authorList>
            <person name="de Groot N.N."/>
        </authorList>
    </citation>
    <scope>NUCLEOTIDE SEQUENCE [LARGE SCALE GENOMIC DNA]</scope>
    <source>
        <strain evidence="9 10">CGMCC 4.3491</strain>
    </source>
</reference>
<dbReference type="InterPro" id="IPR000933">
    <property type="entry name" value="Glyco_hydro_29"/>
</dbReference>
<dbReference type="GO" id="GO:0016139">
    <property type="term" value="P:glycoside catabolic process"/>
    <property type="evidence" value="ECO:0007669"/>
    <property type="project" value="TreeGrafter"/>
</dbReference>
<evidence type="ECO:0000256" key="4">
    <source>
        <dbReference type="ARBA" id="ARBA00022729"/>
    </source>
</evidence>
<dbReference type="STRING" id="381665.SAMN05216554_0617"/>
<evidence type="ECO:0000256" key="2">
    <source>
        <dbReference type="ARBA" id="ARBA00007951"/>
    </source>
</evidence>
<keyword evidence="6" id="KW-0326">Glycosidase</keyword>
<dbReference type="Pfam" id="PF01120">
    <property type="entry name" value="Alpha_L_fucos"/>
    <property type="match status" value="1"/>
</dbReference>
<dbReference type="GO" id="GO:0006004">
    <property type="term" value="P:fucose metabolic process"/>
    <property type="evidence" value="ECO:0007669"/>
    <property type="project" value="InterPro"/>
</dbReference>
<keyword evidence="5" id="KW-0378">Hydrolase</keyword>
<evidence type="ECO:0000259" key="8">
    <source>
        <dbReference type="Pfam" id="PF01120"/>
    </source>
</evidence>
<dbReference type="OrthoDB" id="5526311at2"/>
<protein>
    <recommendedName>
        <fullName evidence="3">alpha-L-fucosidase</fullName>
        <ecNumber evidence="3">3.2.1.51</ecNumber>
    </recommendedName>
</protein>
<evidence type="ECO:0000313" key="9">
    <source>
        <dbReference type="EMBL" id="SDY53214.1"/>
    </source>
</evidence>
<proteinExistence type="inferred from homology"/>
<evidence type="ECO:0000313" key="10">
    <source>
        <dbReference type="Proteomes" id="UP000198891"/>
    </source>
</evidence>
<accession>A0A1H3KNP7</accession>
<dbReference type="PANTHER" id="PTHR10030">
    <property type="entry name" value="ALPHA-L-FUCOSIDASE"/>
    <property type="match status" value="1"/>
</dbReference>
<keyword evidence="4" id="KW-0732">Signal</keyword>
<dbReference type="SMART" id="SM00812">
    <property type="entry name" value="Alpha_L_fucos"/>
    <property type="match status" value="1"/>
</dbReference>
<dbReference type="PANTHER" id="PTHR10030:SF37">
    <property type="entry name" value="ALPHA-L-FUCOSIDASE-RELATED"/>
    <property type="match status" value="1"/>
</dbReference>
<dbReference type="PRINTS" id="PR00741">
    <property type="entry name" value="GLHYDRLASE29"/>
</dbReference>
<gene>
    <name evidence="9" type="ORF">SAMN05216554_0617</name>
</gene>
<dbReference type="Proteomes" id="UP000198891">
    <property type="component" value="Unassembled WGS sequence"/>
</dbReference>
<dbReference type="EC" id="3.2.1.51" evidence="3"/>
<comment type="function">
    <text evidence="1">Alpha-L-fucosidase is responsible for hydrolyzing the alpha-1,6-linked fucose joined to the reducing-end N-acetylglucosamine of the carbohydrate moieties of glycoproteins.</text>
</comment>
<evidence type="ECO:0000256" key="7">
    <source>
        <dbReference type="SAM" id="MobiDB-lite"/>
    </source>
</evidence>
<dbReference type="GO" id="GO:0004560">
    <property type="term" value="F:alpha-L-fucosidase activity"/>
    <property type="evidence" value="ECO:0007669"/>
    <property type="project" value="InterPro"/>
</dbReference>
<keyword evidence="10" id="KW-1185">Reference proteome</keyword>
<dbReference type="AlphaFoldDB" id="A0A1H3KNP7"/>
<sequence>MAMFKSDPERPPQYRRFARETPEWYLDAKLGIFVHWGPYSVPAWAEPIGALGTIEKEYWFRHNPYAEWYYNTIRIEGAPAREHQQEVYGGAPYDDFLDAWTADRFDADDVMALVASTGARYFVPTTKHHDGVTLWDAPGTGDRNTVRRGPRRDLIEEFRAAAEAAGVRFGVYYSGGLDWHVGQNPPITADDLPETRPVDAEYAAYAFDHVADLVARYRPEVLWGDIEWPDAGKPEGPKSLVEMFDLFYAARPDGVVNDRWGETHWDFRTSEYENGLEVEGTDAWENCRGVGYSFGYNRLEDETTSLSGPAAIRHFVDVVARGGNFLLNIGLTAEGLVPELQRRTLEALGAFNAEHGSAIFGSRPAGSLASPSEPPAGSADGRPWVRWTRSADALHAFVWADGDGFIAGAPVELALDPAAVDLASARLPDGSPVTAEAVGGRVLVSGVDATSAAQPARIDFSLA</sequence>
<dbReference type="EMBL" id="FNPZ01000001">
    <property type="protein sequence ID" value="SDY53214.1"/>
    <property type="molecule type" value="Genomic_DNA"/>
</dbReference>
<dbReference type="Gene3D" id="3.20.20.80">
    <property type="entry name" value="Glycosidases"/>
    <property type="match status" value="1"/>
</dbReference>
<feature type="region of interest" description="Disordered" evidence="7">
    <location>
        <begin position="362"/>
        <end position="382"/>
    </location>
</feature>
<feature type="domain" description="Glycoside hydrolase family 29 N-terminal" evidence="8">
    <location>
        <begin position="18"/>
        <end position="356"/>
    </location>
</feature>
<dbReference type="InterPro" id="IPR057739">
    <property type="entry name" value="Glyco_hydro_29_N"/>
</dbReference>
<evidence type="ECO:0000256" key="5">
    <source>
        <dbReference type="ARBA" id="ARBA00022801"/>
    </source>
</evidence>
<dbReference type="GO" id="GO:0005764">
    <property type="term" value="C:lysosome"/>
    <property type="evidence" value="ECO:0007669"/>
    <property type="project" value="TreeGrafter"/>
</dbReference>
<evidence type="ECO:0000256" key="3">
    <source>
        <dbReference type="ARBA" id="ARBA00012662"/>
    </source>
</evidence>
<dbReference type="InterPro" id="IPR017853">
    <property type="entry name" value="GH"/>
</dbReference>
<organism evidence="9 10">
    <name type="scientific">Herbiconiux ginsengi</name>
    <dbReference type="NCBI Taxonomy" id="381665"/>
    <lineage>
        <taxon>Bacteria</taxon>
        <taxon>Bacillati</taxon>
        <taxon>Actinomycetota</taxon>
        <taxon>Actinomycetes</taxon>
        <taxon>Micrococcales</taxon>
        <taxon>Microbacteriaceae</taxon>
        <taxon>Herbiconiux</taxon>
    </lineage>
</organism>
<comment type="similarity">
    <text evidence="2">Belongs to the glycosyl hydrolase 29 family.</text>
</comment>
<evidence type="ECO:0000256" key="1">
    <source>
        <dbReference type="ARBA" id="ARBA00004071"/>
    </source>
</evidence>